<proteinExistence type="predicted"/>
<dbReference type="PANTHER" id="PTHR47506:SF7">
    <property type="entry name" value="TRANSCRIPTIONAL REGULATORY PROTEIN"/>
    <property type="match status" value="1"/>
</dbReference>
<keyword evidence="5" id="KW-0812">Transmembrane</keyword>
<keyword evidence="5" id="KW-1133">Transmembrane helix</keyword>
<dbReference type="AlphaFoldDB" id="A0A5J6N1D2"/>
<evidence type="ECO:0000256" key="4">
    <source>
        <dbReference type="PROSITE-ProRule" id="PRU00335"/>
    </source>
</evidence>
<keyword evidence="5" id="KW-0472">Membrane</keyword>
<evidence type="ECO:0000256" key="2">
    <source>
        <dbReference type="ARBA" id="ARBA00023125"/>
    </source>
</evidence>
<dbReference type="InterPro" id="IPR001647">
    <property type="entry name" value="HTH_TetR"/>
</dbReference>
<evidence type="ECO:0000313" key="7">
    <source>
        <dbReference type="EMBL" id="QEX23094.1"/>
    </source>
</evidence>
<organism evidence="7 8">
    <name type="scientific">Hypericibacter adhaerens</name>
    <dbReference type="NCBI Taxonomy" id="2602016"/>
    <lineage>
        <taxon>Bacteria</taxon>
        <taxon>Pseudomonadati</taxon>
        <taxon>Pseudomonadota</taxon>
        <taxon>Alphaproteobacteria</taxon>
        <taxon>Rhodospirillales</taxon>
        <taxon>Dongiaceae</taxon>
        <taxon>Hypericibacter</taxon>
    </lineage>
</organism>
<sequence>MMMIIIEYMMIIIYIVNRTERESFERKPMKVSREQAARNRDRVIAAAARLFRERGFDHVAVADVMKSAGLTHGGFYGQFDSKADLAAEACRRSVAKTLERWDKLAGESADEPLAAVIDAYLSPQHRDDPGRGCLLAALGPEIARQDPTLRHIVTEGLRALIDGLGKLIPNRSKAARRRKALALFSGMVGAIVLARAVDDPALSEEILRATEATLTPQVS</sequence>
<keyword evidence="1" id="KW-0805">Transcription regulation</keyword>
<dbReference type="Gene3D" id="1.10.10.60">
    <property type="entry name" value="Homeodomain-like"/>
    <property type="match status" value="1"/>
</dbReference>
<dbReference type="KEGG" id="hadh:FRZ61_30290"/>
<evidence type="ECO:0000256" key="3">
    <source>
        <dbReference type="ARBA" id="ARBA00023163"/>
    </source>
</evidence>
<dbReference type="PANTHER" id="PTHR47506">
    <property type="entry name" value="TRANSCRIPTIONAL REGULATORY PROTEIN"/>
    <property type="match status" value="1"/>
</dbReference>
<evidence type="ECO:0000259" key="6">
    <source>
        <dbReference type="PROSITE" id="PS50977"/>
    </source>
</evidence>
<keyword evidence="2 4" id="KW-0238">DNA-binding</keyword>
<dbReference type="PRINTS" id="PR00455">
    <property type="entry name" value="HTHTETR"/>
</dbReference>
<dbReference type="Proteomes" id="UP000325797">
    <property type="component" value="Chromosome"/>
</dbReference>
<feature type="DNA-binding region" description="H-T-H motif" evidence="4">
    <location>
        <begin position="60"/>
        <end position="79"/>
    </location>
</feature>
<dbReference type="InterPro" id="IPR036271">
    <property type="entry name" value="Tet_transcr_reg_TetR-rel_C_sf"/>
</dbReference>
<feature type="domain" description="HTH tetR-type" evidence="6">
    <location>
        <begin position="37"/>
        <end position="97"/>
    </location>
</feature>
<evidence type="ECO:0000313" key="8">
    <source>
        <dbReference type="Proteomes" id="UP000325797"/>
    </source>
</evidence>
<keyword evidence="3" id="KW-0804">Transcription</keyword>
<evidence type="ECO:0000256" key="5">
    <source>
        <dbReference type="SAM" id="Phobius"/>
    </source>
</evidence>
<dbReference type="Pfam" id="PF00440">
    <property type="entry name" value="TetR_N"/>
    <property type="match status" value="1"/>
</dbReference>
<accession>A0A5J6N1D2</accession>
<dbReference type="GO" id="GO:0003677">
    <property type="term" value="F:DNA binding"/>
    <property type="evidence" value="ECO:0007669"/>
    <property type="project" value="UniProtKB-UniRule"/>
</dbReference>
<dbReference type="SUPFAM" id="SSF48498">
    <property type="entry name" value="Tetracyclin repressor-like, C-terminal domain"/>
    <property type="match status" value="1"/>
</dbReference>
<evidence type="ECO:0000256" key="1">
    <source>
        <dbReference type="ARBA" id="ARBA00023015"/>
    </source>
</evidence>
<dbReference type="SUPFAM" id="SSF46689">
    <property type="entry name" value="Homeodomain-like"/>
    <property type="match status" value="1"/>
</dbReference>
<keyword evidence="8" id="KW-1185">Reference proteome</keyword>
<dbReference type="InterPro" id="IPR009057">
    <property type="entry name" value="Homeodomain-like_sf"/>
</dbReference>
<dbReference type="EMBL" id="CP042582">
    <property type="protein sequence ID" value="QEX23094.1"/>
    <property type="molecule type" value="Genomic_DNA"/>
</dbReference>
<dbReference type="PROSITE" id="PS50977">
    <property type="entry name" value="HTH_TETR_2"/>
    <property type="match status" value="1"/>
</dbReference>
<reference evidence="7 8" key="1">
    <citation type="submission" date="2019-08" db="EMBL/GenBank/DDBJ databases">
        <title>Hyperibacter terrae gen. nov., sp. nov. and Hyperibacter viscosus sp. nov., two new members in the family Rhodospirillaceae isolated from the rhizosphere of Hypericum perforatum.</title>
        <authorList>
            <person name="Noviana Z."/>
        </authorList>
    </citation>
    <scope>NUCLEOTIDE SEQUENCE [LARGE SCALE GENOMIC DNA]</scope>
    <source>
        <strain evidence="7 8">R5959</strain>
    </source>
</reference>
<gene>
    <name evidence="7" type="ORF">FRZ61_30290</name>
</gene>
<feature type="transmembrane region" description="Helical" evidence="5">
    <location>
        <begin position="180"/>
        <end position="197"/>
    </location>
</feature>
<protein>
    <submittedName>
        <fullName evidence="7">TetR family transcriptional regulator</fullName>
    </submittedName>
</protein>
<dbReference type="Gene3D" id="1.10.357.10">
    <property type="entry name" value="Tetracycline Repressor, domain 2"/>
    <property type="match status" value="1"/>
</dbReference>
<name>A0A5J6N1D2_9PROT</name>